<name>A0A9D2QK23_9FIRM</name>
<sequence>MAFSAFSFHERISLFTAFFLLVSATVFALNAVEPGFLYEGKFCLPLPAGHARIPLSINFLLSRSAFCQGSFSLSVLTFFQKLYA</sequence>
<evidence type="ECO:0000313" key="2">
    <source>
        <dbReference type="Proteomes" id="UP000823922"/>
    </source>
</evidence>
<reference evidence="1" key="2">
    <citation type="submission" date="2021-04" db="EMBL/GenBank/DDBJ databases">
        <authorList>
            <person name="Gilroy R."/>
        </authorList>
    </citation>
    <scope>NUCLEOTIDE SEQUENCE</scope>
    <source>
        <strain evidence="1">ChiBcec1-1630</strain>
    </source>
</reference>
<dbReference type="Proteomes" id="UP000823922">
    <property type="component" value="Unassembled WGS sequence"/>
</dbReference>
<protein>
    <submittedName>
        <fullName evidence="1">Uncharacterized protein</fullName>
    </submittedName>
</protein>
<evidence type="ECO:0000313" key="1">
    <source>
        <dbReference type="EMBL" id="HJC87002.1"/>
    </source>
</evidence>
<feature type="non-terminal residue" evidence="1">
    <location>
        <position position="84"/>
    </location>
</feature>
<reference evidence="1" key="1">
    <citation type="journal article" date="2021" name="PeerJ">
        <title>Extensive microbial diversity within the chicken gut microbiome revealed by metagenomics and culture.</title>
        <authorList>
            <person name="Gilroy R."/>
            <person name="Ravi A."/>
            <person name="Getino M."/>
            <person name="Pursley I."/>
            <person name="Horton D.L."/>
            <person name="Alikhan N.F."/>
            <person name="Baker D."/>
            <person name="Gharbi K."/>
            <person name="Hall N."/>
            <person name="Watson M."/>
            <person name="Adriaenssens E.M."/>
            <person name="Foster-Nyarko E."/>
            <person name="Jarju S."/>
            <person name="Secka A."/>
            <person name="Antonio M."/>
            <person name="Oren A."/>
            <person name="Chaudhuri R.R."/>
            <person name="La Ragione R."/>
            <person name="Hildebrand F."/>
            <person name="Pallen M.J."/>
        </authorList>
    </citation>
    <scope>NUCLEOTIDE SEQUENCE</scope>
    <source>
        <strain evidence="1">ChiBcec1-1630</strain>
    </source>
</reference>
<comment type="caution">
    <text evidence="1">The sequence shown here is derived from an EMBL/GenBank/DDBJ whole genome shotgun (WGS) entry which is preliminary data.</text>
</comment>
<gene>
    <name evidence="1" type="ORF">H9926_03180</name>
</gene>
<dbReference type="EMBL" id="DWVS01000072">
    <property type="protein sequence ID" value="HJC87002.1"/>
    <property type="molecule type" value="Genomic_DNA"/>
</dbReference>
<proteinExistence type="predicted"/>
<dbReference type="AlphaFoldDB" id="A0A9D2QK23"/>
<organism evidence="1 2">
    <name type="scientific">Candidatus Eisenbergiella intestinigallinarum</name>
    <dbReference type="NCBI Taxonomy" id="2838549"/>
    <lineage>
        <taxon>Bacteria</taxon>
        <taxon>Bacillati</taxon>
        <taxon>Bacillota</taxon>
        <taxon>Clostridia</taxon>
        <taxon>Lachnospirales</taxon>
        <taxon>Lachnospiraceae</taxon>
        <taxon>Eisenbergiella</taxon>
    </lineage>
</organism>
<accession>A0A9D2QK23</accession>